<gene>
    <name evidence="1" type="ORF">Slin15195_G113960</name>
</gene>
<dbReference type="AlphaFoldDB" id="A0A9Q9B658"/>
<dbReference type="Proteomes" id="UP001056384">
    <property type="component" value="Chromosome 10"/>
</dbReference>
<evidence type="ECO:0000313" key="2">
    <source>
        <dbReference type="Proteomes" id="UP001056384"/>
    </source>
</evidence>
<dbReference type="EMBL" id="CP099427">
    <property type="protein sequence ID" value="USW58077.1"/>
    <property type="molecule type" value="Genomic_DNA"/>
</dbReference>
<keyword evidence="2" id="KW-1185">Reference proteome</keyword>
<sequence>MPKQRPQTSRTAVEGIGSDLRPAEVTGRQFPIDCKGGEWEITTKKQMVATIAMHLYRKNHKLLLSLQLPAVIVTPRHATQDANRTVSVRVVAMREIFSDK</sequence>
<protein>
    <submittedName>
        <fullName evidence="1">Uncharacterized protein</fullName>
    </submittedName>
</protein>
<organism evidence="1 2">
    <name type="scientific">Septoria linicola</name>
    <dbReference type="NCBI Taxonomy" id="215465"/>
    <lineage>
        <taxon>Eukaryota</taxon>
        <taxon>Fungi</taxon>
        <taxon>Dikarya</taxon>
        <taxon>Ascomycota</taxon>
        <taxon>Pezizomycotina</taxon>
        <taxon>Dothideomycetes</taxon>
        <taxon>Dothideomycetidae</taxon>
        <taxon>Mycosphaerellales</taxon>
        <taxon>Mycosphaerellaceae</taxon>
        <taxon>Septoria</taxon>
    </lineage>
</organism>
<name>A0A9Q9B658_9PEZI</name>
<accession>A0A9Q9B658</accession>
<evidence type="ECO:0000313" key="1">
    <source>
        <dbReference type="EMBL" id="USW58077.1"/>
    </source>
</evidence>
<proteinExistence type="predicted"/>
<reference evidence="1" key="1">
    <citation type="submission" date="2022-06" db="EMBL/GenBank/DDBJ databases">
        <title>Complete genome sequences of two strains of the flax pathogen Septoria linicola.</title>
        <authorList>
            <person name="Lapalu N."/>
            <person name="Simon A."/>
            <person name="Demenou B."/>
            <person name="Paumier D."/>
            <person name="Guillot M.-P."/>
            <person name="Gout L."/>
            <person name="Valade R."/>
        </authorList>
    </citation>
    <scope>NUCLEOTIDE SEQUENCE</scope>
    <source>
        <strain evidence="1">SE15195</strain>
    </source>
</reference>